<comment type="caution">
    <text evidence="7">The sequence shown here is derived from an EMBL/GenBank/DDBJ whole genome shotgun (WGS) entry which is preliminary data.</text>
</comment>
<evidence type="ECO:0000259" key="6">
    <source>
        <dbReference type="Pfam" id="PF01266"/>
    </source>
</evidence>
<comment type="catalytic activity">
    <reaction evidence="4">
        <text>glycine + O2 + H2O = glyoxylate + H2O2 + NH4(+)</text>
        <dbReference type="Rhea" id="RHEA:11532"/>
        <dbReference type="ChEBI" id="CHEBI:15377"/>
        <dbReference type="ChEBI" id="CHEBI:15379"/>
        <dbReference type="ChEBI" id="CHEBI:16240"/>
        <dbReference type="ChEBI" id="CHEBI:28938"/>
        <dbReference type="ChEBI" id="CHEBI:36655"/>
        <dbReference type="ChEBI" id="CHEBI:57305"/>
        <dbReference type="EC" id="1.4.3.19"/>
    </reaction>
</comment>
<evidence type="ECO:0000256" key="2">
    <source>
        <dbReference type="ARBA" id="ARBA00022977"/>
    </source>
</evidence>
<protein>
    <recommendedName>
        <fullName evidence="5">glycine oxidase</fullName>
        <ecNumber evidence="5">1.4.3.19</ecNumber>
    </recommendedName>
</protein>
<dbReference type="InterPro" id="IPR006076">
    <property type="entry name" value="FAD-dep_OxRdtase"/>
</dbReference>
<dbReference type="Proteomes" id="UP001596002">
    <property type="component" value="Unassembled WGS sequence"/>
</dbReference>
<dbReference type="Gene3D" id="3.50.50.60">
    <property type="entry name" value="FAD/NAD(P)-binding domain"/>
    <property type="match status" value="1"/>
</dbReference>
<keyword evidence="8" id="KW-1185">Reference proteome</keyword>
<dbReference type="Pfam" id="PF01266">
    <property type="entry name" value="DAO"/>
    <property type="match status" value="1"/>
</dbReference>
<evidence type="ECO:0000313" key="8">
    <source>
        <dbReference type="Proteomes" id="UP001596002"/>
    </source>
</evidence>
<feature type="domain" description="FAD dependent oxidoreductase" evidence="6">
    <location>
        <begin position="5"/>
        <end position="350"/>
    </location>
</feature>
<accession>A0ABV9PVT7</accession>
<comment type="pathway">
    <text evidence="1">Cofactor biosynthesis; thiamine diphosphate biosynthesis.</text>
</comment>
<reference evidence="8" key="1">
    <citation type="journal article" date="2019" name="Int. J. Syst. Evol. Microbiol.">
        <title>The Global Catalogue of Microorganisms (GCM) 10K type strain sequencing project: providing services to taxonomists for standard genome sequencing and annotation.</title>
        <authorList>
            <consortium name="The Broad Institute Genomics Platform"/>
            <consortium name="The Broad Institute Genome Sequencing Center for Infectious Disease"/>
            <person name="Wu L."/>
            <person name="Ma J."/>
        </authorList>
    </citation>
    <scope>NUCLEOTIDE SEQUENCE [LARGE SCALE GENOMIC DNA]</scope>
    <source>
        <strain evidence="8">WYCCWR 12678</strain>
    </source>
</reference>
<name>A0ABV9PVT7_9BACL</name>
<dbReference type="NCBIfam" id="TIGR02352">
    <property type="entry name" value="thiamin_ThiO"/>
    <property type="match status" value="1"/>
</dbReference>
<keyword evidence="2" id="KW-0784">Thiamine biosynthesis</keyword>
<dbReference type="SUPFAM" id="SSF51905">
    <property type="entry name" value="FAD/NAD(P)-binding domain"/>
    <property type="match status" value="1"/>
</dbReference>
<dbReference type="PANTHER" id="PTHR13847">
    <property type="entry name" value="SARCOSINE DEHYDROGENASE-RELATED"/>
    <property type="match status" value="1"/>
</dbReference>
<dbReference type="PANTHER" id="PTHR13847:SF289">
    <property type="entry name" value="GLYCINE OXIDASE"/>
    <property type="match status" value="1"/>
</dbReference>
<evidence type="ECO:0000256" key="4">
    <source>
        <dbReference type="ARBA" id="ARBA00049872"/>
    </source>
</evidence>
<dbReference type="InterPro" id="IPR036188">
    <property type="entry name" value="FAD/NAD-bd_sf"/>
</dbReference>
<evidence type="ECO:0000256" key="3">
    <source>
        <dbReference type="ARBA" id="ARBA00023002"/>
    </source>
</evidence>
<dbReference type="RefSeq" id="WP_380023862.1">
    <property type="nucleotide sequence ID" value="NZ_JBHSHC010000013.1"/>
</dbReference>
<proteinExistence type="predicted"/>
<dbReference type="EC" id="1.4.3.19" evidence="5"/>
<evidence type="ECO:0000256" key="1">
    <source>
        <dbReference type="ARBA" id="ARBA00004948"/>
    </source>
</evidence>
<dbReference type="SUPFAM" id="SSF54373">
    <property type="entry name" value="FAD-linked reductases, C-terminal domain"/>
    <property type="match status" value="1"/>
</dbReference>
<gene>
    <name evidence="7" type="primary">thiO</name>
    <name evidence="7" type="ORF">ACFO8Q_01835</name>
</gene>
<keyword evidence="3 7" id="KW-0560">Oxidoreductase</keyword>
<dbReference type="InterPro" id="IPR012727">
    <property type="entry name" value="Gly_oxidase_ThiO"/>
</dbReference>
<dbReference type="GO" id="GO:0043799">
    <property type="term" value="F:glycine oxidase activity"/>
    <property type="evidence" value="ECO:0007669"/>
    <property type="project" value="UniProtKB-EC"/>
</dbReference>
<dbReference type="Gene3D" id="3.30.9.10">
    <property type="entry name" value="D-Amino Acid Oxidase, subunit A, domain 2"/>
    <property type="match status" value="1"/>
</dbReference>
<evidence type="ECO:0000313" key="7">
    <source>
        <dbReference type="EMBL" id="MFC4766140.1"/>
    </source>
</evidence>
<sequence>MQGYDVCIVGGGIIGCSIAYNLAKRGLRSVVIEKNALGSESTQAGAGMLGAQVEMEKPGALFDLGILSRALFRDLQQELKELSGVDIELQTSGILRLAVSEEDRRSLLDRREWQSAAGQKTEWLEDDDLRKEVGDLFGSTYGALFLPKDHQIRAMAFLRALVSAAGRLGTVFLEHTELIGFVRKGDRIVGIETNNGPFAADAAVIAAGAWSGIVGKMAGLELPVFPVKGQSILADFPTPVTPFTVFTHGTYMVPKVTGHLYIGATMEMAGFDKTATLQGLNRLLSDAARIMPSVGKLGWSGNLVGLRPGSQDGLPFLGQVPGLDGLYVASGHFRNGLLLSPITGVVMAELITSCTPRVDLSPFRVSRLW</sequence>
<evidence type="ECO:0000256" key="5">
    <source>
        <dbReference type="ARBA" id="ARBA00050018"/>
    </source>
</evidence>
<dbReference type="EMBL" id="JBHSHC010000013">
    <property type="protein sequence ID" value="MFC4766140.1"/>
    <property type="molecule type" value="Genomic_DNA"/>
</dbReference>
<organism evidence="7 8">
    <name type="scientific">Effusibacillus consociatus</name>
    <dbReference type="NCBI Taxonomy" id="1117041"/>
    <lineage>
        <taxon>Bacteria</taxon>
        <taxon>Bacillati</taxon>
        <taxon>Bacillota</taxon>
        <taxon>Bacilli</taxon>
        <taxon>Bacillales</taxon>
        <taxon>Alicyclobacillaceae</taxon>
        <taxon>Effusibacillus</taxon>
    </lineage>
</organism>